<reference evidence="1" key="2">
    <citation type="submission" date="2020-01" db="EMBL/GenBank/DDBJ databases">
        <title>Complete genome investigation of Xanthomonas oryzae strains.</title>
        <authorList>
            <person name="Kaur A."/>
            <person name="Bansal K."/>
            <person name="Patil P.B."/>
        </authorList>
    </citation>
    <scope>NUCLEOTIDE SEQUENCE</scope>
    <source>
        <strain evidence="1">IXO792</strain>
    </source>
</reference>
<name>A0AAJ5MCL2_XANOO</name>
<dbReference type="EMBL" id="CP047493">
    <property type="protein sequence ID" value="UXW01774.1"/>
    <property type="molecule type" value="Genomic_DNA"/>
</dbReference>
<sequence>MLCFTRIPADPLLRRRREMRLSVVDRAGFADRARVVRRTRGPRSPRRG</sequence>
<organism evidence="1 2">
    <name type="scientific">Xanthomonas oryzae pv. oryzae</name>
    <dbReference type="NCBI Taxonomy" id="64187"/>
    <lineage>
        <taxon>Bacteria</taxon>
        <taxon>Pseudomonadati</taxon>
        <taxon>Pseudomonadota</taxon>
        <taxon>Gammaproteobacteria</taxon>
        <taxon>Lysobacterales</taxon>
        <taxon>Lysobacteraceae</taxon>
        <taxon>Xanthomonas</taxon>
    </lineage>
</organism>
<reference evidence="1" key="1">
    <citation type="submission" date="2015-01" db="EMBL/GenBank/DDBJ databases">
        <authorList>
            <person name="Midha S."/>
            <person name="Anil M.G."/>
            <person name="Mishra D."/>
            <person name="Brahma K."/>
            <person name="Laha G.S."/>
            <person name="Sundaram R.M."/>
            <person name="Sonti R.V."/>
            <person name="Patil P.B."/>
        </authorList>
    </citation>
    <scope>NUCLEOTIDE SEQUENCE</scope>
    <source>
        <strain evidence="1">IXO792</strain>
    </source>
</reference>
<gene>
    <name evidence="1" type="ORF">IXO792_12830</name>
</gene>
<accession>A0AAJ5MCL2</accession>
<evidence type="ECO:0000313" key="1">
    <source>
        <dbReference type="EMBL" id="UXW01774.1"/>
    </source>
</evidence>
<protein>
    <submittedName>
        <fullName evidence="1">Uncharacterized protein</fullName>
    </submittedName>
</protein>
<proteinExistence type="predicted"/>
<evidence type="ECO:0000313" key="2">
    <source>
        <dbReference type="Proteomes" id="UP000187097"/>
    </source>
</evidence>
<dbReference type="AlphaFoldDB" id="A0AAJ5MCL2"/>
<dbReference type="Proteomes" id="UP000187097">
    <property type="component" value="Chromosome"/>
</dbReference>